<dbReference type="AlphaFoldDB" id="A0A9Q0MDU5"/>
<dbReference type="PROSITE" id="PS50235">
    <property type="entry name" value="USP_3"/>
    <property type="match status" value="1"/>
</dbReference>
<gene>
    <name evidence="4" type="ORF">RDWZM_002169</name>
</gene>
<dbReference type="InterPro" id="IPR038765">
    <property type="entry name" value="Papain-like_cys_pep_sf"/>
</dbReference>
<evidence type="ECO:0000313" key="5">
    <source>
        <dbReference type="Proteomes" id="UP001142055"/>
    </source>
</evidence>
<dbReference type="InterPro" id="IPR028889">
    <property type="entry name" value="USP"/>
</dbReference>
<protein>
    <recommendedName>
        <fullName evidence="2">ubiquitinyl hydrolase 1</fullName>
        <ecNumber evidence="2">3.4.19.12</ecNumber>
    </recommendedName>
</protein>
<dbReference type="CDD" id="cd02257">
    <property type="entry name" value="Peptidase_C19"/>
    <property type="match status" value="1"/>
</dbReference>
<dbReference type="GO" id="GO:0016579">
    <property type="term" value="P:protein deubiquitination"/>
    <property type="evidence" value="ECO:0007669"/>
    <property type="project" value="InterPro"/>
</dbReference>
<dbReference type="SUPFAM" id="SSF54001">
    <property type="entry name" value="Cysteine proteinases"/>
    <property type="match status" value="2"/>
</dbReference>
<dbReference type="Proteomes" id="UP001142055">
    <property type="component" value="Chromosome 1"/>
</dbReference>
<evidence type="ECO:0000313" key="4">
    <source>
        <dbReference type="EMBL" id="KAJ6223624.1"/>
    </source>
</evidence>
<feature type="domain" description="USP" evidence="3">
    <location>
        <begin position="341"/>
        <end position="657"/>
    </location>
</feature>
<evidence type="ECO:0000256" key="2">
    <source>
        <dbReference type="ARBA" id="ARBA00012759"/>
    </source>
</evidence>
<dbReference type="Pfam" id="PF00443">
    <property type="entry name" value="UCH"/>
    <property type="match status" value="1"/>
</dbReference>
<sequence length="688" mass="79241">MVSDGKDVHDRLKSLFEQMEKQLSTVNESIMIDENLLKRIQDKSRFHDHEIESAQSLLAAIGESLNNEIQPLSSVTETPMFKNAAEAWQFYVSNIAKNSLENLLLCQIQTNDQCEQCLLINVSWSFVWQLSLDLGIIEQSTPNNNNVATLAQCLINGEQIRVFGCQNCGPNQSLIRQKFLCRVSPCLVINLHRGKLVDQTTGQCRLMILVDERIKICGQMYVIIAAILLVDGKYLTMIRENDQRWVIIDNDQIDYNITHLKATEYLSYHACVLLYNGEYDDSELLSAEFKALNLVDQSLQQQQQQQQQQVPHSTVLLDKRPVKNDTITNQEVKSISNLGLCGLRNLGLTCYANSCIQALYTINRIRRNIIEHQSKGQFHHSLGELLKRMEIEASTTNRQTIPFTEPESFLRLFRTSKPMFRERETADAQEFLTILLEMIHQEANKAGPIMKQCLEPKTRDEAWQYQLKHVDNSYLSNLLMGQIESTLMCNNCSNQSMSWSCFWQLQLQIDSVEPLNSNRDLTLVDCIADYTAKEQLTGDCSPQCSQCKDRQPATKWSVICRLPHFLVIHLKRFTYDGRKLYRRVLIPERVMISEQSFVINSVVLHRGSETFGHNYTLFRETGGQWFDLDDDDVRKLSTDIALEQLHLYAYLCIYRISKKGNASKPQVVKPTRPLPIEPFKKRNNIKLI</sequence>
<dbReference type="OMA" id="ERIFFAC"/>
<evidence type="ECO:0000259" key="3">
    <source>
        <dbReference type="PROSITE" id="PS50235"/>
    </source>
</evidence>
<proteinExistence type="predicted"/>
<accession>A0A9Q0MDU5</accession>
<dbReference type="Gene3D" id="3.90.70.10">
    <property type="entry name" value="Cysteine proteinases"/>
    <property type="match status" value="2"/>
</dbReference>
<organism evidence="4 5">
    <name type="scientific">Blomia tropicalis</name>
    <name type="common">Mite</name>
    <dbReference type="NCBI Taxonomy" id="40697"/>
    <lineage>
        <taxon>Eukaryota</taxon>
        <taxon>Metazoa</taxon>
        <taxon>Ecdysozoa</taxon>
        <taxon>Arthropoda</taxon>
        <taxon>Chelicerata</taxon>
        <taxon>Arachnida</taxon>
        <taxon>Acari</taxon>
        <taxon>Acariformes</taxon>
        <taxon>Sarcoptiformes</taxon>
        <taxon>Astigmata</taxon>
        <taxon>Glycyphagoidea</taxon>
        <taxon>Echimyopodidae</taxon>
        <taxon>Blomia</taxon>
    </lineage>
</organism>
<dbReference type="GO" id="GO:0004843">
    <property type="term" value="F:cysteine-type deubiquitinase activity"/>
    <property type="evidence" value="ECO:0007669"/>
    <property type="project" value="UniProtKB-EC"/>
</dbReference>
<dbReference type="InterPro" id="IPR001394">
    <property type="entry name" value="Peptidase_C19_UCH"/>
</dbReference>
<dbReference type="PANTHER" id="PTHR21646:SF23">
    <property type="entry name" value="UBIQUITIN CARBOXYL-TERMINAL HYDROLASE USP2"/>
    <property type="match status" value="1"/>
</dbReference>
<comment type="caution">
    <text evidence="4">The sequence shown here is derived from an EMBL/GenBank/DDBJ whole genome shotgun (WGS) entry which is preliminary data.</text>
</comment>
<dbReference type="PANTHER" id="PTHR21646">
    <property type="entry name" value="UBIQUITIN CARBOXYL-TERMINAL HYDROLASE"/>
    <property type="match status" value="1"/>
</dbReference>
<dbReference type="EC" id="3.4.19.12" evidence="2"/>
<evidence type="ECO:0000256" key="1">
    <source>
        <dbReference type="ARBA" id="ARBA00000707"/>
    </source>
</evidence>
<reference evidence="4" key="1">
    <citation type="submission" date="2022-12" db="EMBL/GenBank/DDBJ databases">
        <title>Genome assemblies of Blomia tropicalis.</title>
        <authorList>
            <person name="Cui Y."/>
        </authorList>
    </citation>
    <scope>NUCLEOTIDE SEQUENCE</scope>
    <source>
        <tissue evidence="4">Adult mites</tissue>
    </source>
</reference>
<name>A0A9Q0MDU5_BLOTA</name>
<dbReference type="EMBL" id="JAPWDV010000001">
    <property type="protein sequence ID" value="KAJ6223624.1"/>
    <property type="molecule type" value="Genomic_DNA"/>
</dbReference>
<comment type="catalytic activity">
    <reaction evidence="1">
        <text>Thiol-dependent hydrolysis of ester, thioester, amide, peptide and isopeptide bonds formed by the C-terminal Gly of ubiquitin (a 76-residue protein attached to proteins as an intracellular targeting signal).</text>
        <dbReference type="EC" id="3.4.19.12"/>
    </reaction>
</comment>
<keyword evidence="5" id="KW-1185">Reference proteome</keyword>
<dbReference type="InterPro" id="IPR050185">
    <property type="entry name" value="Ub_carboxyl-term_hydrolase"/>
</dbReference>